<feature type="region of interest" description="Disordered" evidence="1">
    <location>
        <begin position="1"/>
        <end position="21"/>
    </location>
</feature>
<dbReference type="EMBL" id="CP060131">
    <property type="protein sequence ID" value="QNG50026.1"/>
    <property type="molecule type" value="Genomic_DNA"/>
</dbReference>
<dbReference type="KEGG" id="ppel:H6H00_17285"/>
<sequence length="199" mass="20175">MSRPSDPPRSPEDDPPASGWSRYGGPLILVLAAVSFGSVAVGTLIPSDAERELASFTPSAEQPDPSTGIPGIVIGPGPGDPPVSGAVGPTAAACDGVAHPDPIPDAEALGAMERGAVWITYDPARTAPGTVQALAANRVTDGDDLLMSPYPGLDAPISLQAWNHRLALDSPDDPRFEQFIRALAANPATAPGTATGCAP</sequence>
<dbReference type="Proteomes" id="UP000515728">
    <property type="component" value="Chromosome"/>
</dbReference>
<protein>
    <submittedName>
        <fullName evidence="3">DUF3105 domain-containing protein</fullName>
    </submittedName>
</protein>
<reference evidence="3 4" key="1">
    <citation type="submission" date="2020-08" db="EMBL/GenBank/DDBJ databases">
        <authorList>
            <person name="Mo P."/>
        </authorList>
    </citation>
    <scope>NUCLEOTIDE SEQUENCE [LARGE SCALE GENOMIC DNA]</scope>
    <source>
        <strain evidence="3 4">CGMCC 4.1532</strain>
    </source>
</reference>
<feature type="compositionally biased region" description="Low complexity" evidence="1">
    <location>
        <begin position="65"/>
        <end position="75"/>
    </location>
</feature>
<evidence type="ECO:0000256" key="2">
    <source>
        <dbReference type="SAM" id="Phobius"/>
    </source>
</evidence>
<feature type="region of interest" description="Disordered" evidence="1">
    <location>
        <begin position="55"/>
        <end position="82"/>
    </location>
</feature>
<keyword evidence="2" id="KW-1133">Transmembrane helix</keyword>
<proteinExistence type="predicted"/>
<dbReference type="Pfam" id="PF11303">
    <property type="entry name" value="DUF3105"/>
    <property type="match status" value="1"/>
</dbReference>
<dbReference type="RefSeq" id="WP_185716788.1">
    <property type="nucleotide sequence ID" value="NZ_BAAAWI010000001.1"/>
</dbReference>
<dbReference type="AlphaFoldDB" id="A0A7G7MB65"/>
<accession>A0A7G7MB65</accession>
<keyword evidence="2" id="KW-0812">Transmembrane</keyword>
<organism evidence="3 4">
    <name type="scientific">Pseudonocardia petroleophila</name>
    <dbReference type="NCBI Taxonomy" id="37331"/>
    <lineage>
        <taxon>Bacteria</taxon>
        <taxon>Bacillati</taxon>
        <taxon>Actinomycetota</taxon>
        <taxon>Actinomycetes</taxon>
        <taxon>Pseudonocardiales</taxon>
        <taxon>Pseudonocardiaceae</taxon>
        <taxon>Pseudonocardia</taxon>
    </lineage>
</organism>
<name>A0A7G7MB65_9PSEU</name>
<evidence type="ECO:0000313" key="3">
    <source>
        <dbReference type="EMBL" id="QNG50026.1"/>
    </source>
</evidence>
<feature type="transmembrane region" description="Helical" evidence="2">
    <location>
        <begin position="20"/>
        <end position="45"/>
    </location>
</feature>
<keyword evidence="2" id="KW-0472">Membrane</keyword>
<gene>
    <name evidence="3" type="ORF">H6H00_17285</name>
</gene>
<evidence type="ECO:0000256" key="1">
    <source>
        <dbReference type="SAM" id="MobiDB-lite"/>
    </source>
</evidence>
<evidence type="ECO:0000313" key="4">
    <source>
        <dbReference type="Proteomes" id="UP000515728"/>
    </source>
</evidence>
<dbReference type="InterPro" id="IPR021454">
    <property type="entry name" value="DUF3105"/>
</dbReference>
<keyword evidence="4" id="KW-1185">Reference proteome</keyword>